<dbReference type="RefSeq" id="WP_172344186.1">
    <property type="nucleotide sequence ID" value="NZ_CASYYZ010000079.1"/>
</dbReference>
<name>A0ABX2AZK7_9BACT</name>
<dbReference type="Gene3D" id="2.170.120.40">
    <property type="entry name" value="YbbR-like domain"/>
    <property type="match status" value="1"/>
</dbReference>
<accession>A0ABX2AZK7</accession>
<comment type="caution">
    <text evidence="2">The sequence shown here is derived from an EMBL/GenBank/DDBJ whole genome shotgun (WGS) entry which is preliminary data.</text>
</comment>
<dbReference type="InterPro" id="IPR053154">
    <property type="entry name" value="c-di-AMP_regulator"/>
</dbReference>
<dbReference type="EMBL" id="JABKKJ010000004">
    <property type="protein sequence ID" value="NPE24691.1"/>
    <property type="molecule type" value="Genomic_DNA"/>
</dbReference>
<dbReference type="Gene3D" id="2.170.120.30">
    <property type="match status" value="1"/>
</dbReference>
<sequence>MSVKGLLHIYGIVRNFFFRLLNKEFLIFLFFLALSGSFWLVMTLNETYEKEVRIPVRLVDVPDNVVLTSDAEDTLSVVLRDKGYSLWAYIYGDKVREVSISYKTYSKKNGTGVVSSGDLQRLVYQKVFGSSHIVSIKPNKFEFFYNYGLKKRVPVKLYGKVEAARSHNLEAIELRPSHVDVYGSEAALDTIDFVYTQLLNVTNLKDTLVKTVELRKIKGIKFVPDKVRLSAYSDVLTEESADIPVTALNMPEGKVLRTFPSRIKVTYTVGASMFRKIHTGGFRITVDYNEIMAKPSDKCTLHLSTVPAGVHNARMDVSQVDYLVEEK</sequence>
<keyword evidence="3" id="KW-1185">Reference proteome</keyword>
<evidence type="ECO:0000313" key="2">
    <source>
        <dbReference type="EMBL" id="NPE24691.1"/>
    </source>
</evidence>
<feature type="transmembrane region" description="Helical" evidence="1">
    <location>
        <begin position="25"/>
        <end position="44"/>
    </location>
</feature>
<protein>
    <submittedName>
        <fullName evidence="2">YbbR-like domain-containing protein</fullName>
    </submittedName>
</protein>
<reference evidence="2 3" key="1">
    <citation type="submission" date="2020-05" db="EMBL/GenBank/DDBJ databases">
        <title>Distinct polysaccharide utilization as determinants for interspecies competition between intestinal Prevotella spp.</title>
        <authorList>
            <person name="Galvez E.J.C."/>
            <person name="Iljazovic A."/>
            <person name="Strowig T."/>
        </authorList>
    </citation>
    <scope>NUCLEOTIDE SEQUENCE [LARGE SCALE GENOMIC DNA]</scope>
    <source>
        <strain evidence="2 3">PCHR</strain>
    </source>
</reference>
<keyword evidence="1" id="KW-0472">Membrane</keyword>
<dbReference type="Pfam" id="PF07949">
    <property type="entry name" value="YbbR"/>
    <property type="match status" value="1"/>
</dbReference>
<evidence type="ECO:0000313" key="3">
    <source>
        <dbReference type="Proteomes" id="UP000820977"/>
    </source>
</evidence>
<dbReference type="PANTHER" id="PTHR37804:SF1">
    <property type="entry name" value="CDAA REGULATORY PROTEIN CDAR"/>
    <property type="match status" value="1"/>
</dbReference>
<keyword evidence="1" id="KW-1133">Transmembrane helix</keyword>
<dbReference type="Proteomes" id="UP000820977">
    <property type="component" value="Unassembled WGS sequence"/>
</dbReference>
<dbReference type="PANTHER" id="PTHR37804">
    <property type="entry name" value="CDAA REGULATORY PROTEIN CDAR"/>
    <property type="match status" value="1"/>
</dbReference>
<gene>
    <name evidence="2" type="ORF">HPS54_04020</name>
</gene>
<evidence type="ECO:0000256" key="1">
    <source>
        <dbReference type="SAM" id="Phobius"/>
    </source>
</evidence>
<proteinExistence type="predicted"/>
<dbReference type="InterPro" id="IPR012505">
    <property type="entry name" value="YbbR"/>
</dbReference>
<keyword evidence="1" id="KW-0812">Transmembrane</keyword>
<organism evidence="2 3">
    <name type="scientific">Xylanibacter caecicola</name>
    <dbReference type="NCBI Taxonomy" id="2736294"/>
    <lineage>
        <taxon>Bacteria</taxon>
        <taxon>Pseudomonadati</taxon>
        <taxon>Bacteroidota</taxon>
        <taxon>Bacteroidia</taxon>
        <taxon>Bacteroidales</taxon>
        <taxon>Prevotellaceae</taxon>
        <taxon>Xylanibacter</taxon>
    </lineage>
</organism>